<dbReference type="InterPro" id="IPR036864">
    <property type="entry name" value="Zn2-C6_fun-type_DNA-bd_sf"/>
</dbReference>
<dbReference type="SMART" id="SM00906">
    <property type="entry name" value="Fungal_trans"/>
    <property type="match status" value="1"/>
</dbReference>
<dbReference type="InterPro" id="IPR001138">
    <property type="entry name" value="Zn2Cys6_DnaBD"/>
</dbReference>
<evidence type="ECO:0000256" key="5">
    <source>
        <dbReference type="SAM" id="MobiDB-lite"/>
    </source>
</evidence>
<dbReference type="GO" id="GO:0006351">
    <property type="term" value="P:DNA-templated transcription"/>
    <property type="evidence" value="ECO:0007669"/>
    <property type="project" value="InterPro"/>
</dbReference>
<evidence type="ECO:0000256" key="1">
    <source>
        <dbReference type="ARBA" id="ARBA00022723"/>
    </source>
</evidence>
<dbReference type="PANTHER" id="PTHR47424:SF5">
    <property type="entry name" value="ZN(II)2CYS6 TRANSCRIPTION FACTOR (EUROFUNG)"/>
    <property type="match status" value="1"/>
</dbReference>
<reference evidence="7" key="2">
    <citation type="submission" date="2023-05" db="EMBL/GenBank/DDBJ databases">
        <authorList>
            <consortium name="Lawrence Berkeley National Laboratory"/>
            <person name="Steindorff A."/>
            <person name="Hensen N."/>
            <person name="Bonometti L."/>
            <person name="Westerberg I."/>
            <person name="Brannstrom I.O."/>
            <person name="Guillou S."/>
            <person name="Cros-Aarteil S."/>
            <person name="Calhoun S."/>
            <person name="Haridas S."/>
            <person name="Kuo A."/>
            <person name="Mondo S."/>
            <person name="Pangilinan J."/>
            <person name="Riley R."/>
            <person name="Labutti K."/>
            <person name="Andreopoulos B."/>
            <person name="Lipzen A."/>
            <person name="Chen C."/>
            <person name="Yanf M."/>
            <person name="Daum C."/>
            <person name="Ng V."/>
            <person name="Clum A."/>
            <person name="Ohm R."/>
            <person name="Martin F."/>
            <person name="Silar P."/>
            <person name="Natvig D."/>
            <person name="Lalanne C."/>
            <person name="Gautier V."/>
            <person name="Ament-Velasquez S.L."/>
            <person name="Kruys A."/>
            <person name="Hutchinson M.I."/>
            <person name="Powell A.J."/>
            <person name="Barry K."/>
            <person name="Miller A.N."/>
            <person name="Grigoriev I.V."/>
            <person name="Debuchy R."/>
            <person name="Gladieux P."/>
            <person name="Thoren M.H."/>
            <person name="Johannesson H."/>
        </authorList>
    </citation>
    <scope>NUCLEOTIDE SEQUENCE</scope>
    <source>
        <strain evidence="7">CBS 315.58</strain>
    </source>
</reference>
<evidence type="ECO:0000256" key="4">
    <source>
        <dbReference type="ARBA" id="ARBA00023242"/>
    </source>
</evidence>
<feature type="region of interest" description="Disordered" evidence="5">
    <location>
        <begin position="111"/>
        <end position="143"/>
    </location>
</feature>
<dbReference type="EMBL" id="MU864089">
    <property type="protein sequence ID" value="KAK4194152.1"/>
    <property type="molecule type" value="Genomic_DNA"/>
</dbReference>
<evidence type="ECO:0000256" key="2">
    <source>
        <dbReference type="ARBA" id="ARBA00023015"/>
    </source>
</evidence>
<dbReference type="GO" id="GO:0008270">
    <property type="term" value="F:zinc ion binding"/>
    <property type="evidence" value="ECO:0007669"/>
    <property type="project" value="InterPro"/>
</dbReference>
<dbReference type="Proteomes" id="UP001303160">
    <property type="component" value="Unassembled WGS sequence"/>
</dbReference>
<dbReference type="Pfam" id="PF00172">
    <property type="entry name" value="Zn_clus"/>
    <property type="match status" value="1"/>
</dbReference>
<reference evidence="7" key="1">
    <citation type="journal article" date="2023" name="Mol. Phylogenet. Evol.">
        <title>Genome-scale phylogeny and comparative genomics of the fungal order Sordariales.</title>
        <authorList>
            <person name="Hensen N."/>
            <person name="Bonometti L."/>
            <person name="Westerberg I."/>
            <person name="Brannstrom I.O."/>
            <person name="Guillou S."/>
            <person name="Cros-Aarteil S."/>
            <person name="Calhoun S."/>
            <person name="Haridas S."/>
            <person name="Kuo A."/>
            <person name="Mondo S."/>
            <person name="Pangilinan J."/>
            <person name="Riley R."/>
            <person name="LaButti K."/>
            <person name="Andreopoulos B."/>
            <person name="Lipzen A."/>
            <person name="Chen C."/>
            <person name="Yan M."/>
            <person name="Daum C."/>
            <person name="Ng V."/>
            <person name="Clum A."/>
            <person name="Steindorff A."/>
            <person name="Ohm R.A."/>
            <person name="Martin F."/>
            <person name="Silar P."/>
            <person name="Natvig D.O."/>
            <person name="Lalanne C."/>
            <person name="Gautier V."/>
            <person name="Ament-Velasquez S.L."/>
            <person name="Kruys A."/>
            <person name="Hutchinson M.I."/>
            <person name="Powell A.J."/>
            <person name="Barry K."/>
            <person name="Miller A.N."/>
            <person name="Grigoriev I.V."/>
            <person name="Debuchy R."/>
            <person name="Gladieux P."/>
            <person name="Hiltunen Thoren M."/>
            <person name="Johannesson H."/>
        </authorList>
    </citation>
    <scope>NUCLEOTIDE SEQUENCE</scope>
    <source>
        <strain evidence="7">CBS 315.58</strain>
    </source>
</reference>
<evidence type="ECO:0000313" key="8">
    <source>
        <dbReference type="Proteomes" id="UP001303160"/>
    </source>
</evidence>
<accession>A0AAN7APX7</accession>
<dbReference type="GO" id="GO:0000981">
    <property type="term" value="F:DNA-binding transcription factor activity, RNA polymerase II-specific"/>
    <property type="evidence" value="ECO:0007669"/>
    <property type="project" value="InterPro"/>
</dbReference>
<keyword evidence="8" id="KW-1185">Reference proteome</keyword>
<feature type="domain" description="Zn(2)-C6 fungal-type" evidence="6">
    <location>
        <begin position="27"/>
        <end position="60"/>
    </location>
</feature>
<organism evidence="7 8">
    <name type="scientific">Triangularia verruculosa</name>
    <dbReference type="NCBI Taxonomy" id="2587418"/>
    <lineage>
        <taxon>Eukaryota</taxon>
        <taxon>Fungi</taxon>
        <taxon>Dikarya</taxon>
        <taxon>Ascomycota</taxon>
        <taxon>Pezizomycotina</taxon>
        <taxon>Sordariomycetes</taxon>
        <taxon>Sordariomycetidae</taxon>
        <taxon>Sordariales</taxon>
        <taxon>Podosporaceae</taxon>
        <taxon>Triangularia</taxon>
    </lineage>
</organism>
<gene>
    <name evidence="7" type="ORF">QBC40DRAFT_239106</name>
</gene>
<dbReference type="GO" id="GO:0000978">
    <property type="term" value="F:RNA polymerase II cis-regulatory region sequence-specific DNA binding"/>
    <property type="evidence" value="ECO:0007669"/>
    <property type="project" value="TreeGrafter"/>
</dbReference>
<feature type="region of interest" description="Disordered" evidence="5">
    <location>
        <begin position="67"/>
        <end position="89"/>
    </location>
</feature>
<sequence length="720" mass="79868">MAETPATAITTSHQTTRSKREKYSSIACEECRSRKLKCRTTSIPGAGCERCTSQGLTCKITRPARGLRGDLRQSQPSVPTSASQNDEPHVRFQKMEDELNLLRHQVAQLTSSYPQQSSNAPGQECRSGQQQSEEATPFTASQIQTRVEPHFVGTTRPTFTLNIAKASLELMGVAVPNDDSEPEQPQLVRRNTSLFAANDPLLRLPVDEIQRLFAVFQDEIASSYPAFYCWDTAAKIPHLVGHLSAPAPDRHRAADNQKQTQFLKMAVATALVLEETGRSKLGLDLFTSVEQETGTIFGHAQVDLMEIRIMAVMATYHFYCDEELFAWRTLGIAARLVLEMGLHRRQTLISLPNQREREEALAVFWCVYELDRRWSLGTGLSFAIVDRDVDPELPEPPPAMAYLQCLADYARLCSKVWDALPQFGSTCISTSPALLLDHQIQDWCASIPTQFRLSSHFYPGMSPSSSELDHRALAPSRATRNVRTMLYIRGNHLRSLVNRHHVISSSAISANTQQARLVVDIARDSIQVIVTLSKETDIYARQQPGYNHYLVSALAIVLLATCHAPQLFAATCRQDFSDAVNLVRGFSETSIAGHRLWKSMSGLVSAVSALGLGTEINQTYHIGDEYQIPPFQQIENQFDAGMRDLFDPSFYKTAAQPDMGHVSTDLMGLYDAVWHGNTVGTAPDLLHDHGSMDEAIASLVSSGSIGPENDAISRYFLGLI</sequence>
<dbReference type="GO" id="GO:0005634">
    <property type="term" value="C:nucleus"/>
    <property type="evidence" value="ECO:0007669"/>
    <property type="project" value="TreeGrafter"/>
</dbReference>
<dbReference type="InterPro" id="IPR051127">
    <property type="entry name" value="Fungal_SecMet_Regulators"/>
</dbReference>
<dbReference type="CDD" id="cd12148">
    <property type="entry name" value="fungal_TF_MHR"/>
    <property type="match status" value="1"/>
</dbReference>
<dbReference type="PANTHER" id="PTHR47424">
    <property type="entry name" value="REGULATORY PROTEIN GAL4"/>
    <property type="match status" value="1"/>
</dbReference>
<keyword evidence="4" id="KW-0539">Nucleus</keyword>
<dbReference type="CDD" id="cd00067">
    <property type="entry name" value="GAL4"/>
    <property type="match status" value="1"/>
</dbReference>
<feature type="compositionally biased region" description="Polar residues" evidence="5">
    <location>
        <begin position="72"/>
        <end position="85"/>
    </location>
</feature>
<comment type="caution">
    <text evidence="7">The sequence shown here is derived from an EMBL/GenBank/DDBJ whole genome shotgun (WGS) entry which is preliminary data.</text>
</comment>
<proteinExistence type="predicted"/>
<protein>
    <submittedName>
        <fullName evidence="7">Fungal-specific transcription factor domain protein</fullName>
    </submittedName>
</protein>
<dbReference type="Gene3D" id="4.10.240.10">
    <property type="entry name" value="Zn(2)-C6 fungal-type DNA-binding domain"/>
    <property type="match status" value="1"/>
</dbReference>
<dbReference type="SUPFAM" id="SSF57701">
    <property type="entry name" value="Zn2/Cys6 DNA-binding domain"/>
    <property type="match status" value="1"/>
</dbReference>
<dbReference type="PROSITE" id="PS50048">
    <property type="entry name" value="ZN2_CY6_FUNGAL_2"/>
    <property type="match status" value="1"/>
</dbReference>
<evidence type="ECO:0000259" key="6">
    <source>
        <dbReference type="PROSITE" id="PS50048"/>
    </source>
</evidence>
<dbReference type="InterPro" id="IPR007219">
    <property type="entry name" value="XnlR_reg_dom"/>
</dbReference>
<dbReference type="GO" id="GO:0000435">
    <property type="term" value="P:positive regulation of transcription from RNA polymerase II promoter by galactose"/>
    <property type="evidence" value="ECO:0007669"/>
    <property type="project" value="TreeGrafter"/>
</dbReference>
<dbReference type="PROSITE" id="PS00463">
    <property type="entry name" value="ZN2_CY6_FUNGAL_1"/>
    <property type="match status" value="1"/>
</dbReference>
<keyword evidence="1" id="KW-0479">Metal-binding</keyword>
<evidence type="ECO:0000313" key="7">
    <source>
        <dbReference type="EMBL" id="KAK4194152.1"/>
    </source>
</evidence>
<keyword evidence="3" id="KW-0804">Transcription</keyword>
<dbReference type="Pfam" id="PF04082">
    <property type="entry name" value="Fungal_trans"/>
    <property type="match status" value="1"/>
</dbReference>
<name>A0AAN7APX7_9PEZI</name>
<keyword evidence="2" id="KW-0805">Transcription regulation</keyword>
<evidence type="ECO:0000256" key="3">
    <source>
        <dbReference type="ARBA" id="ARBA00023163"/>
    </source>
</evidence>
<dbReference type="AlphaFoldDB" id="A0AAN7APX7"/>